<dbReference type="InterPro" id="IPR007197">
    <property type="entry name" value="rSAM"/>
</dbReference>
<evidence type="ECO:0000256" key="13">
    <source>
        <dbReference type="ARBA" id="ARBA00024295"/>
    </source>
</evidence>
<dbReference type="GO" id="GO:0051989">
    <property type="term" value="F:coproporphyrinogen dehydrogenase activity"/>
    <property type="evidence" value="ECO:0007669"/>
    <property type="project" value="UniProtKB-EC"/>
</dbReference>
<keyword evidence="20" id="KW-1185">Reference proteome</keyword>
<evidence type="ECO:0000256" key="3">
    <source>
        <dbReference type="ARBA" id="ARBA00005493"/>
    </source>
</evidence>
<dbReference type="Proteomes" id="UP000463961">
    <property type="component" value="Chromosome"/>
</dbReference>
<evidence type="ECO:0000313" key="19">
    <source>
        <dbReference type="EMBL" id="BBU69789.1"/>
    </source>
</evidence>
<evidence type="ECO:0000256" key="15">
    <source>
        <dbReference type="PIRNR" id="PIRNR000167"/>
    </source>
</evidence>
<feature type="binding site" evidence="17">
    <location>
        <position position="28"/>
    </location>
    <ligand>
        <name>[4Fe-4S] cluster</name>
        <dbReference type="ChEBI" id="CHEBI:49883"/>
        <note>4Fe-4S-S-AdoMet</note>
    </ligand>
</feature>
<feature type="binding site" evidence="16">
    <location>
        <position position="135"/>
    </location>
    <ligand>
        <name>S-adenosyl-L-methionine</name>
        <dbReference type="ChEBI" id="CHEBI:59789"/>
        <label>2</label>
    </ligand>
</feature>
<dbReference type="PANTHER" id="PTHR13932">
    <property type="entry name" value="COPROPORPHYRINIGEN III OXIDASE"/>
    <property type="match status" value="1"/>
</dbReference>
<dbReference type="EMBL" id="AP022345">
    <property type="protein sequence ID" value="BBU69789.1"/>
    <property type="molecule type" value="Genomic_DNA"/>
</dbReference>
<dbReference type="PROSITE" id="PS51918">
    <property type="entry name" value="RADICAL_SAM"/>
    <property type="match status" value="1"/>
</dbReference>
<reference evidence="20" key="1">
    <citation type="submission" date="2020-01" db="EMBL/GenBank/DDBJ databases">
        <title>Phosphoaccumulans saitamaens gen. nov., sp. nov., a polyphosphate accumulating bacterium isolated from surface river water.</title>
        <authorList>
            <person name="Watanabe K."/>
            <person name="Suda W."/>
        </authorList>
    </citation>
    <scope>NUCLEOTIDE SEQUENCE [LARGE SCALE GENOMIC DNA]</scope>
    <source>
        <strain evidence="20">ICHIAU1</strain>
    </source>
</reference>
<dbReference type="GO" id="GO:0006782">
    <property type="term" value="P:protoporphyrinogen IX biosynthetic process"/>
    <property type="evidence" value="ECO:0007669"/>
    <property type="project" value="UniProtKB-UniPathway"/>
</dbReference>
<dbReference type="PIRSF" id="PIRSF000167">
    <property type="entry name" value="HemN"/>
    <property type="match status" value="1"/>
</dbReference>
<dbReference type="Gene3D" id="1.10.10.920">
    <property type="match status" value="1"/>
</dbReference>
<dbReference type="SMART" id="SM00729">
    <property type="entry name" value="Elp3"/>
    <property type="match status" value="1"/>
</dbReference>
<evidence type="ECO:0000256" key="16">
    <source>
        <dbReference type="PIRSR" id="PIRSR000167-1"/>
    </source>
</evidence>
<keyword evidence="11 15" id="KW-0411">Iron-sulfur</keyword>
<feature type="domain" description="Radical SAM core" evidence="18">
    <location>
        <begin position="9"/>
        <end position="242"/>
    </location>
</feature>
<dbReference type="GO" id="GO:0051539">
    <property type="term" value="F:4 iron, 4 sulfur cluster binding"/>
    <property type="evidence" value="ECO:0007669"/>
    <property type="project" value="UniProtKB-KW"/>
</dbReference>
<dbReference type="CDD" id="cd01335">
    <property type="entry name" value="Radical_SAM"/>
    <property type="match status" value="1"/>
</dbReference>
<keyword evidence="12 15" id="KW-0627">Porphyrin biosynthesis</keyword>
<keyword evidence="6 15" id="KW-0963">Cytoplasm</keyword>
<sequence>MVDALQERPTPEQQLSLYVHLPFCSTVCYYCGCNKVITKDHQKSSRYLDYLEREIDLQLQSLIGSRSVAQLHWGGGTPTFLSDDEMRRLMGILRSRFDFLPEGEYSIEIDPRSVDPQRAHLLAEMGFNRMSLGIQDFDPLVQQAVNRIQTFEQTRDVLLAARDAGFKSVSVDLIYGLPRQTLAGFRATLEKTLSLAPDRIALYSYAHLPQIFMPQRRIHDAELPQAEDKLSLMAMAIETLVEAGYVFIGMDHFARPDDELALAQQDAKLHRNFQGYSTHAELDLLAFGVSAIAKVGPVYAQNAKTLDEYYGDLDAGHLPVRRGYRMNDDDALRRIVIQELMCHFELDFAQIEQTWSIDFRTYFASALEQLQPLAEAGLLTIDTAGITVEPKGRLLVRIIAMAFDYYLQKDRQNDPVGRSRYSRVI</sequence>
<comment type="pathway">
    <text evidence="2 15">Porphyrin-containing compound metabolism; protoporphyrin-IX biosynthesis; protoporphyrinogen-IX from coproporphyrinogen-III (AdoMet route): step 1/1.</text>
</comment>
<evidence type="ECO:0000256" key="14">
    <source>
        <dbReference type="ARBA" id="ARBA00048321"/>
    </source>
</evidence>
<evidence type="ECO:0000256" key="5">
    <source>
        <dbReference type="ARBA" id="ARBA00022485"/>
    </source>
</evidence>
<dbReference type="SFLD" id="SFLDG01065">
    <property type="entry name" value="anaerobic_coproporphyrinogen-I"/>
    <property type="match status" value="1"/>
</dbReference>
<dbReference type="InterPro" id="IPR013785">
    <property type="entry name" value="Aldolase_TIM"/>
</dbReference>
<dbReference type="FunFam" id="1.10.10.920:FF:000001">
    <property type="entry name" value="Coproporphyrinogen-III oxidase"/>
    <property type="match status" value="1"/>
</dbReference>
<gene>
    <name evidence="19" type="ORF">ICHIAU1_20720</name>
</gene>
<dbReference type="SFLD" id="SFLDS00029">
    <property type="entry name" value="Radical_SAM"/>
    <property type="match status" value="1"/>
</dbReference>
<dbReference type="PANTHER" id="PTHR13932:SF6">
    <property type="entry name" value="OXYGEN-INDEPENDENT COPROPORPHYRINOGEN III OXIDASE"/>
    <property type="match status" value="1"/>
</dbReference>
<proteinExistence type="inferred from homology"/>
<comment type="subunit">
    <text evidence="4">Monomer.</text>
</comment>
<evidence type="ECO:0000256" key="6">
    <source>
        <dbReference type="ARBA" id="ARBA00022490"/>
    </source>
</evidence>
<evidence type="ECO:0000256" key="17">
    <source>
        <dbReference type="PIRSR" id="PIRSR000167-2"/>
    </source>
</evidence>
<feature type="binding site" evidence="16">
    <location>
        <begin position="76"/>
        <end position="77"/>
    </location>
    <ligand>
        <name>S-adenosyl-L-methionine</name>
        <dbReference type="ChEBI" id="CHEBI:59789"/>
        <label>2</label>
    </ligand>
</feature>
<feature type="binding site" evidence="16">
    <location>
        <position position="108"/>
    </location>
    <ligand>
        <name>S-adenosyl-L-methionine</name>
        <dbReference type="ChEBI" id="CHEBI:59789"/>
        <label>1</label>
    </ligand>
</feature>
<dbReference type="InterPro" id="IPR010723">
    <property type="entry name" value="HemN_C"/>
</dbReference>
<dbReference type="FunFam" id="3.80.30.20:FF:000012">
    <property type="entry name" value="Coproporphyrinogen-III oxidase"/>
    <property type="match status" value="1"/>
</dbReference>
<dbReference type="InterPro" id="IPR006638">
    <property type="entry name" value="Elp3/MiaA/NifB-like_rSAM"/>
</dbReference>
<dbReference type="GO" id="GO:0046872">
    <property type="term" value="F:metal ion binding"/>
    <property type="evidence" value="ECO:0007669"/>
    <property type="project" value="UniProtKB-KW"/>
</dbReference>
<feature type="binding site" evidence="16">
    <location>
        <position position="292"/>
    </location>
    <ligand>
        <name>S-adenosyl-L-methionine</name>
        <dbReference type="ChEBI" id="CHEBI:59789"/>
        <label>1</label>
    </ligand>
</feature>
<protein>
    <recommendedName>
        <fullName evidence="15">Coproporphyrinogen-III oxidase</fullName>
        <ecNumber evidence="15">1.3.98.3</ecNumber>
    </recommendedName>
</protein>
<dbReference type="InterPro" id="IPR034505">
    <property type="entry name" value="Coproporphyrinogen-III_oxidase"/>
</dbReference>
<feature type="binding site" evidence="16">
    <location>
        <begin position="30"/>
        <end position="32"/>
    </location>
    <ligand>
        <name>S-adenosyl-L-methionine</name>
        <dbReference type="ChEBI" id="CHEBI:59789"/>
        <label>2</label>
    </ligand>
</feature>
<evidence type="ECO:0000256" key="10">
    <source>
        <dbReference type="ARBA" id="ARBA00023004"/>
    </source>
</evidence>
<comment type="similarity">
    <text evidence="3 15">Belongs to the anaerobic coproporphyrinogen-III oxidase family.</text>
</comment>
<organism evidence="19 20">
    <name type="scientific">Fluviibacter phosphoraccumulans</name>
    <dbReference type="NCBI Taxonomy" id="1751046"/>
    <lineage>
        <taxon>Bacteria</taxon>
        <taxon>Pseudomonadati</taxon>
        <taxon>Pseudomonadota</taxon>
        <taxon>Betaproteobacteria</taxon>
        <taxon>Rhodocyclales</taxon>
        <taxon>Fluviibacteraceae</taxon>
        <taxon>Fluviibacter</taxon>
    </lineage>
</organism>
<evidence type="ECO:0000256" key="12">
    <source>
        <dbReference type="ARBA" id="ARBA00023244"/>
    </source>
</evidence>
<feature type="binding site" evidence="16">
    <location>
        <position position="18"/>
    </location>
    <ligand>
        <name>S-adenosyl-L-methionine</name>
        <dbReference type="ChEBI" id="CHEBI:59789"/>
        <label>1</label>
    </ligand>
</feature>
<evidence type="ECO:0000256" key="11">
    <source>
        <dbReference type="ARBA" id="ARBA00023014"/>
    </source>
</evidence>
<comment type="catalytic activity">
    <reaction evidence="14 15">
        <text>coproporphyrinogen III + 2 S-adenosyl-L-methionine = protoporphyrinogen IX + 2 5'-deoxyadenosine + 2 L-methionine + 2 CO2</text>
        <dbReference type="Rhea" id="RHEA:15425"/>
        <dbReference type="ChEBI" id="CHEBI:16526"/>
        <dbReference type="ChEBI" id="CHEBI:17319"/>
        <dbReference type="ChEBI" id="CHEBI:57307"/>
        <dbReference type="ChEBI" id="CHEBI:57309"/>
        <dbReference type="ChEBI" id="CHEBI:57844"/>
        <dbReference type="ChEBI" id="CHEBI:59789"/>
        <dbReference type="EC" id="1.3.98.3"/>
    </reaction>
</comment>
<name>A0A7R6TQ76_9RHOO</name>
<feature type="binding site" evidence="16">
    <location>
        <position position="206"/>
    </location>
    <ligand>
        <name>S-adenosyl-L-methionine</name>
        <dbReference type="ChEBI" id="CHEBI:59789"/>
        <label>2</label>
    </ligand>
</feature>
<comment type="subcellular location">
    <subcellularLocation>
        <location evidence="1 15">Cytoplasm</location>
    </subcellularLocation>
</comment>
<feature type="binding site" evidence="16">
    <location>
        <position position="147"/>
    </location>
    <ligand>
        <name>S-adenosyl-L-methionine</name>
        <dbReference type="ChEBI" id="CHEBI:59789"/>
        <label>2</label>
    </ligand>
</feature>
<evidence type="ECO:0000256" key="2">
    <source>
        <dbReference type="ARBA" id="ARBA00004785"/>
    </source>
</evidence>
<dbReference type="NCBIfam" id="TIGR00538">
    <property type="entry name" value="hemN"/>
    <property type="match status" value="1"/>
</dbReference>
<feature type="binding site" evidence="16">
    <location>
        <position position="172"/>
    </location>
    <ligand>
        <name>S-adenosyl-L-methionine</name>
        <dbReference type="ChEBI" id="CHEBI:59789"/>
        <label>2</label>
    </ligand>
</feature>
<dbReference type="Gene3D" id="3.20.20.70">
    <property type="entry name" value="Aldolase class I"/>
    <property type="match status" value="1"/>
</dbReference>
<keyword evidence="7 15" id="KW-0949">S-adenosyl-L-methionine</keyword>
<evidence type="ECO:0000256" key="8">
    <source>
        <dbReference type="ARBA" id="ARBA00022723"/>
    </source>
</evidence>
<evidence type="ECO:0000256" key="4">
    <source>
        <dbReference type="ARBA" id="ARBA00011245"/>
    </source>
</evidence>
<evidence type="ECO:0000259" key="18">
    <source>
        <dbReference type="PROSITE" id="PS51918"/>
    </source>
</evidence>
<evidence type="ECO:0000313" key="20">
    <source>
        <dbReference type="Proteomes" id="UP000463961"/>
    </source>
</evidence>
<evidence type="ECO:0000256" key="9">
    <source>
        <dbReference type="ARBA" id="ARBA00023002"/>
    </source>
</evidence>
<dbReference type="EC" id="1.3.98.3" evidence="15"/>
<evidence type="ECO:0000256" key="7">
    <source>
        <dbReference type="ARBA" id="ARBA00022691"/>
    </source>
</evidence>
<dbReference type="AlphaFoldDB" id="A0A7R6TQ76"/>
<dbReference type="Pfam" id="PF04055">
    <property type="entry name" value="Radical_SAM"/>
    <property type="match status" value="1"/>
</dbReference>
<accession>A0A7R6TQ76</accession>
<keyword evidence="8 15" id="KW-0479">Metal-binding</keyword>
<comment type="cofactor">
    <cofactor evidence="15 17">
        <name>[4Fe-4S] cluster</name>
        <dbReference type="ChEBI" id="CHEBI:49883"/>
    </cofactor>
    <text evidence="15 17">Binds 1 [4Fe-4S] cluster. The cluster is coordinated with 3 cysteines and an exchangeable S-adenosyl-L-methionine.</text>
</comment>
<dbReference type="Pfam" id="PF06969">
    <property type="entry name" value="HemN_C"/>
    <property type="match status" value="1"/>
</dbReference>
<comment type="function">
    <text evidence="13">Involved in the heme biosynthesis. Catalyzes the anaerobic oxidative decarboxylation of propionate groups of rings A and B of coproporphyrinogen III to yield the vinyl groups in protoporphyrinogen IX.</text>
</comment>
<keyword evidence="10 15" id="KW-0408">Iron</keyword>
<feature type="binding site" evidence="16">
    <location>
        <position position="75"/>
    </location>
    <ligand>
        <name>S-adenosyl-L-methionine</name>
        <dbReference type="ChEBI" id="CHEBI:59789"/>
        <label>1</label>
    </ligand>
</feature>
<dbReference type="SUPFAM" id="SSF102114">
    <property type="entry name" value="Radical SAM enzymes"/>
    <property type="match status" value="1"/>
</dbReference>
<feature type="binding site" evidence="17">
    <location>
        <position position="24"/>
    </location>
    <ligand>
        <name>[4Fe-4S] cluster</name>
        <dbReference type="ChEBI" id="CHEBI:49883"/>
        <note>4Fe-4S-S-AdoMet</note>
    </ligand>
</feature>
<dbReference type="GO" id="GO:0005737">
    <property type="term" value="C:cytoplasm"/>
    <property type="evidence" value="ECO:0007669"/>
    <property type="project" value="UniProtKB-SubCell"/>
</dbReference>
<keyword evidence="9 15" id="KW-0560">Oxidoreductase</keyword>
<keyword evidence="5 15" id="KW-0004">4Fe-4S</keyword>
<dbReference type="InterPro" id="IPR058240">
    <property type="entry name" value="rSAM_sf"/>
</dbReference>
<dbReference type="GO" id="GO:0004109">
    <property type="term" value="F:coproporphyrinogen oxidase activity"/>
    <property type="evidence" value="ECO:0007669"/>
    <property type="project" value="InterPro"/>
</dbReference>
<dbReference type="UniPathway" id="UPA00251">
    <property type="reaction ID" value="UER00323"/>
</dbReference>
<evidence type="ECO:0000256" key="1">
    <source>
        <dbReference type="ARBA" id="ARBA00004496"/>
    </source>
</evidence>
<dbReference type="InterPro" id="IPR004558">
    <property type="entry name" value="Coprogen_oxidase_HemN"/>
</dbReference>
<feature type="binding site" evidence="17">
    <location>
        <position position="31"/>
    </location>
    <ligand>
        <name>[4Fe-4S] cluster</name>
        <dbReference type="ChEBI" id="CHEBI:49883"/>
        <note>4Fe-4S-S-AdoMet</note>
    </ligand>
</feature>